<organism evidence="8 9">
    <name type="scientific">Rotaria magnacalcarata</name>
    <dbReference type="NCBI Taxonomy" id="392030"/>
    <lineage>
        <taxon>Eukaryota</taxon>
        <taxon>Metazoa</taxon>
        <taxon>Spiralia</taxon>
        <taxon>Gnathifera</taxon>
        <taxon>Rotifera</taxon>
        <taxon>Eurotatoria</taxon>
        <taxon>Bdelloidea</taxon>
        <taxon>Philodinida</taxon>
        <taxon>Philodinidae</taxon>
        <taxon>Rotaria</taxon>
    </lineage>
</organism>
<evidence type="ECO:0000256" key="5">
    <source>
        <dbReference type="PROSITE-ProRule" id="PRU00042"/>
    </source>
</evidence>
<gene>
    <name evidence="8" type="ORF">KQP761_LOCUS2530</name>
</gene>
<dbReference type="Gene3D" id="3.30.160.60">
    <property type="entry name" value="Classic Zinc Finger"/>
    <property type="match status" value="2"/>
</dbReference>
<dbReference type="PANTHER" id="PTHR24409:SF295">
    <property type="entry name" value="AZ2-RELATED"/>
    <property type="match status" value="1"/>
</dbReference>
<dbReference type="AlphaFoldDB" id="A0A815AH31"/>
<evidence type="ECO:0000256" key="6">
    <source>
        <dbReference type="SAM" id="MobiDB-lite"/>
    </source>
</evidence>
<evidence type="ECO:0000256" key="4">
    <source>
        <dbReference type="ARBA" id="ARBA00022833"/>
    </source>
</evidence>
<dbReference type="EMBL" id="CAJNOW010000155">
    <property type="protein sequence ID" value="CAF1255780.1"/>
    <property type="molecule type" value="Genomic_DNA"/>
</dbReference>
<keyword evidence="3 5" id="KW-0863">Zinc-finger</keyword>
<evidence type="ECO:0000256" key="3">
    <source>
        <dbReference type="ARBA" id="ARBA00022771"/>
    </source>
</evidence>
<feature type="compositionally biased region" description="Polar residues" evidence="6">
    <location>
        <begin position="1"/>
        <end position="12"/>
    </location>
</feature>
<evidence type="ECO:0000313" key="9">
    <source>
        <dbReference type="Proteomes" id="UP000663834"/>
    </source>
</evidence>
<dbReference type="PROSITE" id="PS50157">
    <property type="entry name" value="ZINC_FINGER_C2H2_2"/>
    <property type="match status" value="1"/>
</dbReference>
<dbReference type="InterPro" id="IPR013087">
    <property type="entry name" value="Znf_C2H2_type"/>
</dbReference>
<keyword evidence="2" id="KW-0677">Repeat</keyword>
<dbReference type="PANTHER" id="PTHR24409">
    <property type="entry name" value="ZINC FINGER PROTEIN 142"/>
    <property type="match status" value="1"/>
</dbReference>
<evidence type="ECO:0000256" key="2">
    <source>
        <dbReference type="ARBA" id="ARBA00022737"/>
    </source>
</evidence>
<feature type="region of interest" description="Disordered" evidence="6">
    <location>
        <begin position="1"/>
        <end position="48"/>
    </location>
</feature>
<reference evidence="8" key="1">
    <citation type="submission" date="2021-02" db="EMBL/GenBank/DDBJ databases">
        <authorList>
            <person name="Nowell W R."/>
        </authorList>
    </citation>
    <scope>NUCLEOTIDE SEQUENCE</scope>
</reference>
<dbReference type="OrthoDB" id="6077919at2759"/>
<sequence>MADPDSPSNDLSSVDEVHQTSSNHQEEHQQQEPTVNDWPWSTDDHHQQNAIDSSGLMHLIATGGGATVDSNPNDESVGMISTHDQTNHEQQVTSPEQLTNETMSLDQQSQLPLVTISSSSGPMDIMDTDAQITPNDVDQPQSQVPLVKTQHDIAEIHRDMLTLIPIPQAWSHVRHQSGLFSYPDLPHFNVIRQATFRDGRFVCPFCTVDFASKEGIRYHLYNSCTKSPYPKAFFRCLMCGSELADRSSLRTHLARHSTEEGGAVATDKIDVSRKPALPALGETSNSKKSKKKKKNSNDITPPQMMNSMMTMASGVSPHTMDNYNIPPTMLNQHMSLPIIKSELNDNDPKRKRGRPPKTKSSDGPTPIASYTKQTHLNPTGLALTPTMNNPIMINEQLVKSDPHKASGMRSPRGVDISSELAELARSRMREHIEFATDTLLPEQEQEINTRLRTEGAVQCHRCRGKTQFTALKKLKEHLKTDCPLGPVMAVCKFCGIPFSSVSSVCDHLELYHDDSHDACPDDPCRINDRAFRAAFARYKFPMNGHIPFSASATTIGQLVPENENPPLV</sequence>
<evidence type="ECO:0000256" key="1">
    <source>
        <dbReference type="ARBA" id="ARBA00022723"/>
    </source>
</evidence>
<proteinExistence type="predicted"/>
<feature type="region of interest" description="Disordered" evidence="6">
    <location>
        <begin position="254"/>
        <end position="305"/>
    </location>
</feature>
<comment type="caution">
    <text evidence="8">The sequence shown here is derived from an EMBL/GenBank/DDBJ whole genome shotgun (WGS) entry which is preliminary data.</text>
</comment>
<accession>A0A815AH31</accession>
<feature type="region of interest" description="Disordered" evidence="6">
    <location>
        <begin position="342"/>
        <end position="372"/>
    </location>
</feature>
<dbReference type="GO" id="GO:0000981">
    <property type="term" value="F:DNA-binding transcription factor activity, RNA polymerase II-specific"/>
    <property type="evidence" value="ECO:0007669"/>
    <property type="project" value="TreeGrafter"/>
</dbReference>
<evidence type="ECO:0000313" key="8">
    <source>
        <dbReference type="EMBL" id="CAF1255780.1"/>
    </source>
</evidence>
<dbReference type="Proteomes" id="UP000663834">
    <property type="component" value="Unassembled WGS sequence"/>
</dbReference>
<keyword evidence="4" id="KW-0862">Zinc</keyword>
<dbReference type="PROSITE" id="PS00028">
    <property type="entry name" value="ZINC_FINGER_C2H2_1"/>
    <property type="match status" value="2"/>
</dbReference>
<evidence type="ECO:0000259" key="7">
    <source>
        <dbReference type="PROSITE" id="PS50157"/>
    </source>
</evidence>
<feature type="domain" description="C2H2-type" evidence="7">
    <location>
        <begin position="234"/>
        <end position="261"/>
    </location>
</feature>
<name>A0A815AH31_9BILA</name>
<dbReference type="GO" id="GO:0008270">
    <property type="term" value="F:zinc ion binding"/>
    <property type="evidence" value="ECO:0007669"/>
    <property type="project" value="UniProtKB-KW"/>
</dbReference>
<protein>
    <recommendedName>
        <fullName evidence="7">C2H2-type domain-containing protein</fullName>
    </recommendedName>
</protein>
<dbReference type="SMART" id="SM00355">
    <property type="entry name" value="ZnF_C2H2"/>
    <property type="match status" value="3"/>
</dbReference>
<keyword evidence="1" id="KW-0479">Metal-binding</keyword>
<dbReference type="GO" id="GO:0005634">
    <property type="term" value="C:nucleus"/>
    <property type="evidence" value="ECO:0007669"/>
    <property type="project" value="TreeGrafter"/>
</dbReference>
<dbReference type="GO" id="GO:0000977">
    <property type="term" value="F:RNA polymerase II transcription regulatory region sequence-specific DNA binding"/>
    <property type="evidence" value="ECO:0007669"/>
    <property type="project" value="TreeGrafter"/>
</dbReference>